<proteinExistence type="predicted"/>
<dbReference type="GO" id="GO:0016787">
    <property type="term" value="F:hydrolase activity"/>
    <property type="evidence" value="ECO:0007669"/>
    <property type="project" value="UniProtKB-KW"/>
</dbReference>
<reference evidence="6 9" key="2">
    <citation type="submission" date="2020-07" db="EMBL/GenBank/DDBJ databases">
        <title>Molecular and genomic characterization of Streptococcus porcinus isolated from diseased swine in Brazil.</title>
        <authorList>
            <person name="Moreno L.Z."/>
            <person name="Matajira C.E.C."/>
            <person name="Poor A.P."/>
            <person name="Dutra M.C."/>
            <person name="Moreno A.M."/>
        </authorList>
    </citation>
    <scope>NUCLEOTIDE SEQUENCE [LARGE SCALE GENOMIC DNA]</scope>
    <source>
        <strain evidence="6 9">SP0816-2</strain>
    </source>
</reference>
<dbReference type="GO" id="GO:0140359">
    <property type="term" value="F:ABC-type transporter activity"/>
    <property type="evidence" value="ECO:0007669"/>
    <property type="project" value="InterPro"/>
</dbReference>
<dbReference type="AlphaFoldDB" id="A0A4V6LXV7"/>
<evidence type="ECO:0000259" key="5">
    <source>
        <dbReference type="PROSITE" id="PS50929"/>
    </source>
</evidence>
<sequence length="123" mass="13723">MGVDLIKSSNLTVGDLVAFNAYTNMLCSPITLLIGTISTIKTTKIYENRIINLLDYLKQFYVEKKGKIENGFTDNFSLKVWSGEIYGGEKLLIKDINFACHSGDVVQIVGDNGCGKTLFYKRL</sequence>
<evidence type="ECO:0000256" key="1">
    <source>
        <dbReference type="ARBA" id="ARBA00004651"/>
    </source>
</evidence>
<comment type="subcellular location">
    <subcellularLocation>
        <location evidence="1">Cell membrane</location>
        <topology evidence="1">Multi-pass membrane protein</topology>
    </subcellularLocation>
</comment>
<dbReference type="EC" id="3.6.3.-" evidence="7"/>
<reference evidence="7 8" key="1">
    <citation type="submission" date="2019-05" db="EMBL/GenBank/DDBJ databases">
        <authorList>
            <consortium name="Pathogen Informatics"/>
        </authorList>
    </citation>
    <scope>NUCLEOTIDE SEQUENCE [LARGE SCALE GENOMIC DNA]</scope>
    <source>
        <strain evidence="7 8">NCTC10924</strain>
    </source>
</reference>
<evidence type="ECO:0000256" key="2">
    <source>
        <dbReference type="ARBA" id="ARBA00022692"/>
    </source>
</evidence>
<evidence type="ECO:0000313" key="6">
    <source>
        <dbReference type="EMBL" id="MBA2796149.1"/>
    </source>
</evidence>
<evidence type="ECO:0000313" key="9">
    <source>
        <dbReference type="Proteomes" id="UP000524462"/>
    </source>
</evidence>
<gene>
    <name evidence="7" type="primary">ndvA</name>
    <name evidence="6" type="ORF">H1B29_06590</name>
    <name evidence="7" type="ORF">NCTC10924_00371</name>
</gene>
<keyword evidence="7" id="KW-0547">Nucleotide-binding</keyword>
<dbReference type="Proteomes" id="UP000306241">
    <property type="component" value="Chromosome"/>
</dbReference>
<evidence type="ECO:0000256" key="4">
    <source>
        <dbReference type="ARBA" id="ARBA00023136"/>
    </source>
</evidence>
<dbReference type="Gene3D" id="3.40.50.300">
    <property type="entry name" value="P-loop containing nucleotide triphosphate hydrolases"/>
    <property type="match status" value="1"/>
</dbReference>
<dbReference type="SUPFAM" id="SSF52540">
    <property type="entry name" value="P-loop containing nucleoside triphosphate hydrolases"/>
    <property type="match status" value="1"/>
</dbReference>
<dbReference type="PROSITE" id="PS50929">
    <property type="entry name" value="ABC_TM1F"/>
    <property type="match status" value="1"/>
</dbReference>
<dbReference type="Proteomes" id="UP000524462">
    <property type="component" value="Unassembled WGS sequence"/>
</dbReference>
<dbReference type="GO" id="GO:0005886">
    <property type="term" value="C:plasma membrane"/>
    <property type="evidence" value="ECO:0007669"/>
    <property type="project" value="UniProtKB-SubCell"/>
</dbReference>
<feature type="domain" description="ABC transmembrane type-1" evidence="5">
    <location>
        <begin position="1"/>
        <end position="42"/>
    </location>
</feature>
<dbReference type="EMBL" id="LR594052">
    <property type="protein sequence ID" value="VTT41869.1"/>
    <property type="molecule type" value="Genomic_DNA"/>
</dbReference>
<dbReference type="RefSeq" id="WP_138069207.1">
    <property type="nucleotide sequence ID" value="NZ_CP070236.1"/>
</dbReference>
<protein>
    <submittedName>
        <fullName evidence="7">ABC transporter, ATP-binding protein</fullName>
        <ecNumber evidence="7">3.6.3.-</ecNumber>
        <ecNumber evidence="7">3.6.3.42</ecNumber>
    </submittedName>
    <submittedName>
        <fullName evidence="6">ATP-binding cassette domain-containing protein</fullName>
    </submittedName>
</protein>
<dbReference type="InterPro" id="IPR036640">
    <property type="entry name" value="ABC1_TM_sf"/>
</dbReference>
<keyword evidence="3" id="KW-1133">Transmembrane helix</keyword>
<organism evidence="7 8">
    <name type="scientific">Streptococcus porcinus</name>
    <dbReference type="NCBI Taxonomy" id="1340"/>
    <lineage>
        <taxon>Bacteria</taxon>
        <taxon>Bacillati</taxon>
        <taxon>Bacillota</taxon>
        <taxon>Bacilli</taxon>
        <taxon>Lactobacillales</taxon>
        <taxon>Streptococcaceae</taxon>
        <taxon>Streptococcus</taxon>
    </lineage>
</organism>
<dbReference type="Gene3D" id="1.20.1560.10">
    <property type="entry name" value="ABC transporter type 1, transmembrane domain"/>
    <property type="match status" value="1"/>
</dbReference>
<dbReference type="OrthoDB" id="9804819at2"/>
<dbReference type="SUPFAM" id="SSF90123">
    <property type="entry name" value="ABC transporter transmembrane region"/>
    <property type="match status" value="1"/>
</dbReference>
<accession>A0A4V6LXV7</accession>
<dbReference type="EMBL" id="JACEGE010000019">
    <property type="protein sequence ID" value="MBA2796149.1"/>
    <property type="molecule type" value="Genomic_DNA"/>
</dbReference>
<keyword evidence="7" id="KW-0067">ATP-binding</keyword>
<dbReference type="GO" id="GO:0005524">
    <property type="term" value="F:ATP binding"/>
    <property type="evidence" value="ECO:0007669"/>
    <property type="project" value="UniProtKB-KW"/>
</dbReference>
<dbReference type="InterPro" id="IPR011527">
    <property type="entry name" value="ABC1_TM_dom"/>
</dbReference>
<keyword evidence="7" id="KW-0378">Hydrolase</keyword>
<evidence type="ECO:0000313" key="8">
    <source>
        <dbReference type="Proteomes" id="UP000306241"/>
    </source>
</evidence>
<evidence type="ECO:0000313" key="7">
    <source>
        <dbReference type="EMBL" id="VTT41869.1"/>
    </source>
</evidence>
<keyword evidence="2" id="KW-0812">Transmembrane</keyword>
<dbReference type="InterPro" id="IPR027417">
    <property type="entry name" value="P-loop_NTPase"/>
</dbReference>
<name>A0A4V6LXV7_STRPO</name>
<evidence type="ECO:0000256" key="3">
    <source>
        <dbReference type="ARBA" id="ARBA00022989"/>
    </source>
</evidence>
<keyword evidence="4" id="KW-0472">Membrane</keyword>
<dbReference type="EC" id="3.6.3.42" evidence="7"/>